<name>A0A2H0UQX6_9BACT</name>
<evidence type="ECO:0000313" key="3">
    <source>
        <dbReference type="Proteomes" id="UP000229615"/>
    </source>
</evidence>
<dbReference type="EMBL" id="PFBB01000003">
    <property type="protein sequence ID" value="PIR88804.1"/>
    <property type="molecule type" value="Genomic_DNA"/>
</dbReference>
<feature type="transmembrane region" description="Helical" evidence="1">
    <location>
        <begin position="12"/>
        <end position="35"/>
    </location>
</feature>
<comment type="caution">
    <text evidence="2">The sequence shown here is derived from an EMBL/GenBank/DDBJ whole genome shotgun (WGS) entry which is preliminary data.</text>
</comment>
<protein>
    <submittedName>
        <fullName evidence="2">Uncharacterized protein</fullName>
    </submittedName>
</protein>
<accession>A0A2H0UQX6</accession>
<organism evidence="2 3">
    <name type="scientific">Candidatus Harrisonbacteria bacterium CG10_big_fil_rev_8_21_14_0_10_44_23</name>
    <dbReference type="NCBI Taxonomy" id="1974585"/>
    <lineage>
        <taxon>Bacteria</taxon>
        <taxon>Candidatus Harrisoniibacteriota</taxon>
    </lineage>
</organism>
<reference evidence="3" key="1">
    <citation type="submission" date="2017-09" db="EMBL/GenBank/DDBJ databases">
        <title>Depth-based differentiation of microbial function through sediment-hosted aquifers and enrichment of novel symbionts in the deep terrestrial subsurface.</title>
        <authorList>
            <person name="Probst A.J."/>
            <person name="Ladd B."/>
            <person name="Jarett J.K."/>
            <person name="Geller-Mcgrath D.E."/>
            <person name="Sieber C.M.K."/>
            <person name="Emerson J.B."/>
            <person name="Anantharaman K."/>
            <person name="Thomas B.C."/>
            <person name="Malmstrom R."/>
            <person name="Stieglmeier M."/>
            <person name="Klingl A."/>
            <person name="Woyke T."/>
            <person name="Ryan C.M."/>
            <person name="Banfield J.F."/>
        </authorList>
    </citation>
    <scope>NUCLEOTIDE SEQUENCE [LARGE SCALE GENOMIC DNA]</scope>
</reference>
<keyword evidence="1" id="KW-1133">Transmembrane helix</keyword>
<evidence type="ECO:0000256" key="1">
    <source>
        <dbReference type="SAM" id="Phobius"/>
    </source>
</evidence>
<gene>
    <name evidence="2" type="ORF">COU09_00290</name>
</gene>
<evidence type="ECO:0000313" key="2">
    <source>
        <dbReference type="EMBL" id="PIR88804.1"/>
    </source>
</evidence>
<sequence>MSVSVDSSRSDLPSTILTVGFVVVAVIAIVGLVFASSGSSSGSPTDEVIDEGNPLVKDRVVEILYRDGYTVIEGDSFIITVDDADGLGNNTRTSLTLFQYLEVGMVFGFNSELLDTINCARWQSEVITFCYMNPDQILVLGFEGKG</sequence>
<keyword evidence="1" id="KW-0812">Transmembrane</keyword>
<keyword evidence="1" id="KW-0472">Membrane</keyword>
<dbReference type="Proteomes" id="UP000229615">
    <property type="component" value="Unassembled WGS sequence"/>
</dbReference>
<proteinExistence type="predicted"/>
<dbReference type="AlphaFoldDB" id="A0A2H0UQX6"/>